<gene>
    <name evidence="2" type="ORF">ACFOZ8_11740</name>
</gene>
<accession>A0ABV8K2S3</accession>
<dbReference type="InterPro" id="IPR016181">
    <property type="entry name" value="Acyl_CoA_acyltransferase"/>
</dbReference>
<proteinExistence type="predicted"/>
<dbReference type="InterPro" id="IPR000182">
    <property type="entry name" value="GNAT_dom"/>
</dbReference>
<dbReference type="Proteomes" id="UP001595715">
    <property type="component" value="Unassembled WGS sequence"/>
</dbReference>
<feature type="domain" description="N-acetyltransferase" evidence="1">
    <location>
        <begin position="6"/>
        <end position="149"/>
    </location>
</feature>
<dbReference type="EMBL" id="JBHSAM010000023">
    <property type="protein sequence ID" value="MFC4100318.1"/>
    <property type="molecule type" value="Genomic_DNA"/>
</dbReference>
<keyword evidence="3" id="KW-1185">Reference proteome</keyword>
<evidence type="ECO:0000313" key="3">
    <source>
        <dbReference type="Proteomes" id="UP001595715"/>
    </source>
</evidence>
<evidence type="ECO:0000313" key="2">
    <source>
        <dbReference type="EMBL" id="MFC4100318.1"/>
    </source>
</evidence>
<name>A0ABV8K2S3_9BACL</name>
<reference evidence="3" key="1">
    <citation type="journal article" date="2019" name="Int. J. Syst. Evol. Microbiol.">
        <title>The Global Catalogue of Microorganisms (GCM) 10K type strain sequencing project: providing services to taxonomists for standard genome sequencing and annotation.</title>
        <authorList>
            <consortium name="The Broad Institute Genomics Platform"/>
            <consortium name="The Broad Institute Genome Sequencing Center for Infectious Disease"/>
            <person name="Wu L."/>
            <person name="Ma J."/>
        </authorList>
    </citation>
    <scope>NUCLEOTIDE SEQUENCE [LARGE SCALE GENOMIC DNA]</scope>
    <source>
        <strain evidence="3">IBRC-M 10987</strain>
    </source>
</reference>
<protein>
    <submittedName>
        <fullName evidence="2">GNAT family N-acetyltransferase</fullName>
    </submittedName>
</protein>
<organism evidence="2 3">
    <name type="scientific">Paenibacillus xanthanilyticus</name>
    <dbReference type="NCBI Taxonomy" id="1783531"/>
    <lineage>
        <taxon>Bacteria</taxon>
        <taxon>Bacillati</taxon>
        <taxon>Bacillota</taxon>
        <taxon>Bacilli</taxon>
        <taxon>Bacillales</taxon>
        <taxon>Paenibacillaceae</taxon>
        <taxon>Paenibacillus</taxon>
    </lineage>
</organism>
<dbReference type="PROSITE" id="PS51186">
    <property type="entry name" value="GNAT"/>
    <property type="match status" value="1"/>
</dbReference>
<comment type="caution">
    <text evidence="2">The sequence shown here is derived from an EMBL/GenBank/DDBJ whole genome shotgun (WGS) entry which is preliminary data.</text>
</comment>
<sequence length="155" mass="18256">MTWTFKTFDQLTTLELYRILQERTQVFVVEQRCPYPEVDGKDLESVHLYRMDDEGNIMAYLRLLPAGLAYKEASIGRVLVNQAYRGKGIAAELVQRGLDYIRQEWREAEVKIQAQAYLEKFYHSFGFVKVSETYLEDDIPHIDMKMRFESRTAQS</sequence>
<dbReference type="Gene3D" id="3.40.630.30">
    <property type="match status" value="1"/>
</dbReference>
<dbReference type="Pfam" id="PF13673">
    <property type="entry name" value="Acetyltransf_10"/>
    <property type="match status" value="1"/>
</dbReference>
<evidence type="ECO:0000259" key="1">
    <source>
        <dbReference type="PROSITE" id="PS51186"/>
    </source>
</evidence>
<dbReference type="CDD" id="cd04301">
    <property type="entry name" value="NAT_SF"/>
    <property type="match status" value="1"/>
</dbReference>
<dbReference type="RefSeq" id="WP_377718990.1">
    <property type="nucleotide sequence ID" value="NZ_JBHSAM010000023.1"/>
</dbReference>
<dbReference type="SUPFAM" id="SSF55729">
    <property type="entry name" value="Acyl-CoA N-acyltransferases (Nat)"/>
    <property type="match status" value="1"/>
</dbReference>